<dbReference type="EMBL" id="LJXB01000042">
    <property type="protein sequence ID" value="KPU61926.1"/>
    <property type="molecule type" value="Genomic_DNA"/>
</dbReference>
<sequence>MYKPTNRLLVFDSYPGTEFSCAPTLPALLATASATQQASNENAANAPITC</sequence>
<organism evidence="1 2">
    <name type="scientific">Pseudomonas fluorescens</name>
    <dbReference type="NCBI Taxonomy" id="294"/>
    <lineage>
        <taxon>Bacteria</taxon>
        <taxon>Pseudomonadati</taxon>
        <taxon>Pseudomonadota</taxon>
        <taxon>Gammaproteobacteria</taxon>
        <taxon>Pseudomonadales</taxon>
        <taxon>Pseudomonadaceae</taxon>
        <taxon>Pseudomonas</taxon>
    </lineage>
</organism>
<reference evidence="1 2" key="1">
    <citation type="submission" date="2015-09" db="EMBL/GenBank/DDBJ databases">
        <authorList>
            <person name="Jackson K.R."/>
            <person name="Lunt B.L."/>
            <person name="Fisher J.N.B."/>
            <person name="Gardner A.V."/>
            <person name="Bailey M.E."/>
            <person name="Deus L.M."/>
            <person name="Earl A.S."/>
            <person name="Gibby P.D."/>
            <person name="Hartmann K.A."/>
            <person name="Liu J.E."/>
            <person name="Manci A.M."/>
            <person name="Nielsen D.A."/>
            <person name="Solomon M.B."/>
            <person name="Breakwell D.P."/>
            <person name="Burnett S.H."/>
            <person name="Grose J.H."/>
        </authorList>
    </citation>
    <scope>NUCLEOTIDE SEQUENCE [LARGE SCALE GENOMIC DNA]</scope>
    <source>
        <strain evidence="1 2">S613</strain>
    </source>
</reference>
<evidence type="ECO:0000313" key="1">
    <source>
        <dbReference type="EMBL" id="KPU61926.1"/>
    </source>
</evidence>
<gene>
    <name evidence="1" type="ORF">AN403_5998</name>
</gene>
<dbReference type="AlphaFoldDB" id="A0A0P8X743"/>
<comment type="caution">
    <text evidence="1">The sequence shown here is derived from an EMBL/GenBank/DDBJ whole genome shotgun (WGS) entry which is preliminary data.</text>
</comment>
<dbReference type="Proteomes" id="UP000050349">
    <property type="component" value="Unassembled WGS sequence"/>
</dbReference>
<proteinExistence type="predicted"/>
<evidence type="ECO:0000313" key="2">
    <source>
        <dbReference type="Proteomes" id="UP000050349"/>
    </source>
</evidence>
<protein>
    <submittedName>
        <fullName evidence="1">Uncharacterized protein</fullName>
    </submittedName>
</protein>
<name>A0A0P8X743_PSEFL</name>
<accession>A0A0P8X743</accession>